<proteinExistence type="predicted"/>
<comment type="caution">
    <text evidence="2">The sequence shown here is derived from an EMBL/GenBank/DDBJ whole genome shotgun (WGS) entry which is preliminary data.</text>
</comment>
<evidence type="ECO:0000313" key="2">
    <source>
        <dbReference type="EMBL" id="KAI0503951.1"/>
    </source>
</evidence>
<dbReference type="Pfam" id="PF14223">
    <property type="entry name" value="Retrotran_gag_2"/>
    <property type="match status" value="1"/>
</dbReference>
<organism evidence="2 3">
    <name type="scientific">Dendrobium nobile</name>
    <name type="common">Orchid</name>
    <dbReference type="NCBI Taxonomy" id="94219"/>
    <lineage>
        <taxon>Eukaryota</taxon>
        <taxon>Viridiplantae</taxon>
        <taxon>Streptophyta</taxon>
        <taxon>Embryophyta</taxon>
        <taxon>Tracheophyta</taxon>
        <taxon>Spermatophyta</taxon>
        <taxon>Magnoliopsida</taxon>
        <taxon>Liliopsida</taxon>
        <taxon>Asparagales</taxon>
        <taxon>Orchidaceae</taxon>
        <taxon>Epidendroideae</taxon>
        <taxon>Malaxideae</taxon>
        <taxon>Dendrobiinae</taxon>
        <taxon>Dendrobium</taxon>
    </lineage>
</organism>
<dbReference type="AlphaFoldDB" id="A0A8T3B4F0"/>
<dbReference type="Proteomes" id="UP000829196">
    <property type="component" value="Unassembled WGS sequence"/>
</dbReference>
<evidence type="ECO:0000256" key="1">
    <source>
        <dbReference type="SAM" id="MobiDB-lite"/>
    </source>
</evidence>
<feature type="compositionally biased region" description="Basic and acidic residues" evidence="1">
    <location>
        <begin position="593"/>
        <end position="607"/>
    </location>
</feature>
<dbReference type="EMBL" id="JAGYWB010000011">
    <property type="protein sequence ID" value="KAI0503951.1"/>
    <property type="molecule type" value="Genomic_DNA"/>
</dbReference>
<name>A0A8T3B4F0_DENNO</name>
<feature type="compositionally biased region" description="Basic residues" evidence="1">
    <location>
        <begin position="554"/>
        <end position="563"/>
    </location>
</feature>
<keyword evidence="3" id="KW-1185">Reference proteome</keyword>
<protein>
    <recommendedName>
        <fullName evidence="4">UBN2 domain-containing protein</fullName>
    </recommendedName>
</protein>
<feature type="region of interest" description="Disordered" evidence="1">
    <location>
        <begin position="516"/>
        <end position="609"/>
    </location>
</feature>
<dbReference type="OrthoDB" id="97058at2759"/>
<dbReference type="PANTHER" id="PTHR34676">
    <property type="entry name" value="DUF4219 DOMAIN-CONTAINING PROTEIN-RELATED"/>
    <property type="match status" value="1"/>
</dbReference>
<evidence type="ECO:0000313" key="3">
    <source>
        <dbReference type="Proteomes" id="UP000829196"/>
    </source>
</evidence>
<feature type="compositionally biased region" description="Basic and acidic residues" evidence="1">
    <location>
        <begin position="516"/>
        <end position="553"/>
    </location>
</feature>
<gene>
    <name evidence="2" type="ORF">KFK09_014898</name>
</gene>
<evidence type="ECO:0008006" key="4">
    <source>
        <dbReference type="Google" id="ProtNLM"/>
    </source>
</evidence>
<dbReference type="PANTHER" id="PTHR34676:SF8">
    <property type="entry name" value="TRANSMEMBRANE PROTEIN"/>
    <property type="match status" value="1"/>
</dbReference>
<accession>A0A8T3B4F0</accession>
<sequence>MKKEKMPLQHLMLDHDDMQHPELVHQLILKTIWSNALTNFRLISMRTSKSNISNTRPTCNGLGNVSSLAGHKLLVSLSNHAHTQGERVLKVKNKVFLPLSSREVLRVQERKEKVSMVKEKRCEGDHTVPPYLLHLAPPTAREELVGGSLRGRLFYIHDLEGTLPSPRGRKIRRFSTVTRRVKIALGTPPRRLLGLIGAGSNKSTQDLSILLAHSLNKLLPPLGILLFARSPEPTAPEQFARLVSLILQRAPGETPCSLVSMAGRTSLSPTSNAVACRSQALAENLAVTALAKSLIEATHVLDLEKQRTDSKGNQKRNLSLDNGCWNLIQIKAQTAGKTMTKNLERLAKIMPMVELGSNKSSFDFFTWGESKPVAIHDYMGVSTCKTCKEIWDKLCITYEGTNEVKQSRLNILLHDYELFCMKPHESISDMYRRFTQIVTSLHALRRELLNFEKVNKILRCLPSSYDAKITTITESKDLNTYSIDNLLGSLIAYEQGVNQRNLDAGEKKKEKIVALKVHKSDSESSGKPRHVKDDCPTLQDHSSKEKEKGEEKPKFKKDKKRFQKAFWAESGTDSSKTEPEEETTNLCLMGEDNLEHSDEKEGFDHHHPSLIFKI</sequence>
<reference evidence="2" key="1">
    <citation type="journal article" date="2022" name="Front. Genet.">
        <title>Chromosome-Scale Assembly of the Dendrobium nobile Genome Provides Insights Into the Molecular Mechanism of the Biosynthesis of the Medicinal Active Ingredient of Dendrobium.</title>
        <authorList>
            <person name="Xu Q."/>
            <person name="Niu S.-C."/>
            <person name="Li K.-L."/>
            <person name="Zheng P.-J."/>
            <person name="Zhang X.-J."/>
            <person name="Jia Y."/>
            <person name="Liu Y."/>
            <person name="Niu Y.-X."/>
            <person name="Yu L.-H."/>
            <person name="Chen D.-F."/>
            <person name="Zhang G.-Q."/>
        </authorList>
    </citation>
    <scope>NUCLEOTIDE SEQUENCE</scope>
    <source>
        <tissue evidence="2">Leaf</tissue>
    </source>
</reference>